<feature type="domain" description="C2H2-type" evidence="13">
    <location>
        <begin position="528"/>
        <end position="555"/>
    </location>
</feature>
<evidence type="ECO:0000256" key="1">
    <source>
        <dbReference type="ARBA" id="ARBA00004123"/>
    </source>
</evidence>
<dbReference type="eggNOG" id="KOG1721">
    <property type="taxonomic scope" value="Eukaryota"/>
</dbReference>
<sequence length="788" mass="92441">MMNKQEDCDFSHVIIKQEETFQLGNEHNSETVCVGSTYKHEKTLNVKCRFCNSVCTNKSILKKHVYSAHQDKKIHKCCFCQRSFFFSVNIKRHLKFHKKMTRLKNTRKGRRSMNPEKPRKENPVKIHSANKKKESKYEKFFIKIERDYKTAAVPVIFSCKFCLFASPDPKLFVYHMKGHKGRRPYQCPQCDYSCVSLSYMLNHMYWHAGYGLYKCRFCTFFSLYFASMVKHSYIHTGAKPYSCEFCQSSFTSTSGLKRHTNIHTGKKLCQRQQCLGLCVEEKRTKSPPKSYTCDQCNIVFYSKGLLYFHKKFHTHVKGCDEMFANESNEYNASKTCKGDNDYEKDQVSSGSNNKLDDHLLNGTLEMLASGTELEQKNEFEREMNISHGKKMWQSSQRTNNLPVVRSGSETLVNTEMSDQYDLLFYKEKHLFFEKFTQSQIEECNEIITYAPKGEEHAKYVNAQPPFGTSHKLFRCQQCDYATYIFSNLKLHFRMHSGEKLFECKECKKRFFSSSHLQRHSLMHIKNHHECDHCHYLCNTSDHLKLHREIHKSACPKREDLNSSKDLKHVRSIFLSKNLQKQMDVHEGKENEHVLPSKSLSQLHKCEQCNYMTYVLSNLKLHTRIHTGEKPHSCDTCEKKFRTSSHLNRHKLVHLKMERLKCRNCDYSADKWQSLKQHLASHSNEKNLASSKVQEKSLQNIPVKIYKCEECGYATAHSGNFKQHLRIHTGEKPYKCDQCGLAFRTSSHLKRHLLTHLKLRCNKCEFSTMDKCALEKHVKTHQVKKAYKC</sequence>
<feature type="domain" description="C2H2-type" evidence="13">
    <location>
        <begin position="291"/>
        <end position="318"/>
    </location>
</feature>
<dbReference type="GO" id="GO:0005634">
    <property type="term" value="C:nucleus"/>
    <property type="evidence" value="ECO:0007669"/>
    <property type="project" value="UniProtKB-SubCell"/>
</dbReference>
<dbReference type="FunFam" id="3.30.160.60:FF:000446">
    <property type="entry name" value="Zinc finger protein"/>
    <property type="match status" value="2"/>
</dbReference>
<evidence type="ECO:0000256" key="7">
    <source>
        <dbReference type="ARBA" id="ARBA00023015"/>
    </source>
</evidence>
<keyword evidence="15" id="KW-1185">Reference proteome</keyword>
<evidence type="ECO:0000259" key="13">
    <source>
        <dbReference type="PROSITE" id="PS50157"/>
    </source>
</evidence>
<evidence type="ECO:0000256" key="11">
    <source>
        <dbReference type="PROSITE-ProRule" id="PRU00042"/>
    </source>
</evidence>
<feature type="domain" description="C2H2-type" evidence="13">
    <location>
        <begin position="157"/>
        <end position="184"/>
    </location>
</feature>
<dbReference type="SMART" id="SM00355">
    <property type="entry name" value="ZnF_C2H2"/>
    <property type="match status" value="16"/>
</dbReference>
<evidence type="ECO:0000256" key="4">
    <source>
        <dbReference type="ARBA" id="ARBA00022737"/>
    </source>
</evidence>
<dbReference type="Pfam" id="PF00096">
    <property type="entry name" value="zf-C2H2"/>
    <property type="match status" value="4"/>
</dbReference>
<dbReference type="Ensembl" id="ENSPSIT00000001981.1">
    <property type="protein sequence ID" value="ENSPSIP00000001974.1"/>
    <property type="gene ID" value="ENSPSIG00000001981.1"/>
</dbReference>
<dbReference type="GO" id="GO:0001228">
    <property type="term" value="F:DNA-binding transcription activator activity, RNA polymerase II-specific"/>
    <property type="evidence" value="ECO:0007669"/>
    <property type="project" value="TreeGrafter"/>
</dbReference>
<evidence type="ECO:0000313" key="15">
    <source>
        <dbReference type="Proteomes" id="UP000007267"/>
    </source>
</evidence>
<dbReference type="PROSITE" id="PS00028">
    <property type="entry name" value="ZINC_FINGER_C2H2_1"/>
    <property type="match status" value="9"/>
</dbReference>
<dbReference type="GO" id="GO:0000978">
    <property type="term" value="F:RNA polymerase II cis-regulatory region sequence-specific DNA binding"/>
    <property type="evidence" value="ECO:0007669"/>
    <property type="project" value="TreeGrafter"/>
</dbReference>
<feature type="domain" description="C2H2-type" evidence="13">
    <location>
        <begin position="659"/>
        <end position="686"/>
    </location>
</feature>
<evidence type="ECO:0000256" key="9">
    <source>
        <dbReference type="ARBA" id="ARBA00023163"/>
    </source>
</evidence>
<evidence type="ECO:0000256" key="6">
    <source>
        <dbReference type="ARBA" id="ARBA00022833"/>
    </source>
</evidence>
<dbReference type="PROSITE" id="PS50157">
    <property type="entry name" value="ZINC_FINGER_C2H2_2"/>
    <property type="match status" value="14"/>
</dbReference>
<keyword evidence="6" id="KW-0862">Zinc</keyword>
<feature type="domain" description="C2H2-type" evidence="13">
    <location>
        <begin position="603"/>
        <end position="630"/>
    </location>
</feature>
<name>K7F1R4_PELSI</name>
<dbReference type="HOGENOM" id="CLU_002678_17_10_1"/>
<feature type="domain" description="C2H2-type" evidence="13">
    <location>
        <begin position="501"/>
        <end position="528"/>
    </location>
</feature>
<dbReference type="AlphaFoldDB" id="K7F1R4"/>
<dbReference type="PANTHER" id="PTHR24393">
    <property type="entry name" value="ZINC FINGER PROTEIN"/>
    <property type="match status" value="1"/>
</dbReference>
<feature type="domain" description="C2H2-type" evidence="13">
    <location>
        <begin position="733"/>
        <end position="760"/>
    </location>
</feature>
<feature type="domain" description="C2H2-type" evidence="13">
    <location>
        <begin position="241"/>
        <end position="268"/>
    </location>
</feature>
<dbReference type="EMBL" id="AGCU01069035">
    <property type="status" value="NOT_ANNOTATED_CDS"/>
    <property type="molecule type" value="Genomic_DNA"/>
</dbReference>
<dbReference type="FunFam" id="3.30.160.60:FF:002343">
    <property type="entry name" value="Zinc finger protein 33A"/>
    <property type="match status" value="1"/>
</dbReference>
<dbReference type="FunFam" id="3.30.160.60:FF:000624">
    <property type="entry name" value="zinc finger protein 697"/>
    <property type="match status" value="2"/>
</dbReference>
<feature type="domain" description="C2H2-type" evidence="13">
    <location>
        <begin position="75"/>
        <end position="97"/>
    </location>
</feature>
<feature type="domain" description="C2H2-type" evidence="13">
    <location>
        <begin position="631"/>
        <end position="658"/>
    </location>
</feature>
<reference evidence="15" key="2">
    <citation type="journal article" date="2013" name="Nat. Genet.">
        <title>The draft genomes of soft-shell turtle and green sea turtle yield insights into the development and evolution of the turtle-specific body plan.</title>
        <authorList>
            <person name="Wang Z."/>
            <person name="Pascual-Anaya J."/>
            <person name="Zadissa A."/>
            <person name="Li W."/>
            <person name="Niimura Y."/>
            <person name="Huang Z."/>
            <person name="Li C."/>
            <person name="White S."/>
            <person name="Xiong Z."/>
            <person name="Fang D."/>
            <person name="Wang B."/>
            <person name="Ming Y."/>
            <person name="Chen Y."/>
            <person name="Zheng Y."/>
            <person name="Kuraku S."/>
            <person name="Pignatelli M."/>
            <person name="Herrero J."/>
            <person name="Beal K."/>
            <person name="Nozawa M."/>
            <person name="Li Q."/>
            <person name="Wang J."/>
            <person name="Zhang H."/>
            <person name="Yu L."/>
            <person name="Shigenobu S."/>
            <person name="Wang J."/>
            <person name="Liu J."/>
            <person name="Flicek P."/>
            <person name="Searle S."/>
            <person name="Wang J."/>
            <person name="Kuratani S."/>
            <person name="Yin Y."/>
            <person name="Aken B."/>
            <person name="Zhang G."/>
            <person name="Irie N."/>
        </authorList>
    </citation>
    <scope>NUCLEOTIDE SEQUENCE [LARGE SCALE GENOMIC DNA]</scope>
    <source>
        <strain evidence="15">Daiwa-1</strain>
    </source>
</reference>
<dbReference type="Proteomes" id="UP000007267">
    <property type="component" value="Unassembled WGS sequence"/>
</dbReference>
<keyword evidence="9" id="KW-0804">Transcription</keyword>
<feature type="compositionally biased region" description="Basic and acidic residues" evidence="12">
    <location>
        <begin position="336"/>
        <end position="346"/>
    </location>
</feature>
<feature type="region of interest" description="Disordered" evidence="12">
    <location>
        <begin position="334"/>
        <end position="354"/>
    </location>
</feature>
<dbReference type="FunFam" id="3.30.160.60:FF:001370">
    <property type="entry name" value="Zinc finger protein"/>
    <property type="match status" value="1"/>
</dbReference>
<feature type="domain" description="C2H2-type" evidence="13">
    <location>
        <begin position="758"/>
        <end position="785"/>
    </location>
</feature>
<reference evidence="14" key="3">
    <citation type="submission" date="2025-08" db="UniProtKB">
        <authorList>
            <consortium name="Ensembl"/>
        </authorList>
    </citation>
    <scope>IDENTIFICATION</scope>
</reference>
<evidence type="ECO:0000256" key="3">
    <source>
        <dbReference type="ARBA" id="ARBA00022723"/>
    </source>
</evidence>
<evidence type="ECO:0000256" key="10">
    <source>
        <dbReference type="ARBA" id="ARBA00023242"/>
    </source>
</evidence>
<dbReference type="PANTHER" id="PTHR24393:SF15">
    <property type="entry name" value="IP01243P-RELATED"/>
    <property type="match status" value="1"/>
</dbReference>
<dbReference type="GO" id="GO:0008270">
    <property type="term" value="F:zinc ion binding"/>
    <property type="evidence" value="ECO:0007669"/>
    <property type="project" value="UniProtKB-KW"/>
</dbReference>
<dbReference type="OMA" id="THLKLHC"/>
<dbReference type="Gene3D" id="3.30.160.60">
    <property type="entry name" value="Classic Zinc Finger"/>
    <property type="match status" value="9"/>
</dbReference>
<keyword evidence="4" id="KW-0677">Repeat</keyword>
<keyword evidence="3" id="KW-0479">Metal-binding</keyword>
<keyword evidence="7" id="KW-0805">Transcription regulation</keyword>
<organism evidence="14 15">
    <name type="scientific">Pelodiscus sinensis</name>
    <name type="common">Chinese softshell turtle</name>
    <name type="synonym">Trionyx sinensis</name>
    <dbReference type="NCBI Taxonomy" id="13735"/>
    <lineage>
        <taxon>Eukaryota</taxon>
        <taxon>Metazoa</taxon>
        <taxon>Chordata</taxon>
        <taxon>Craniata</taxon>
        <taxon>Vertebrata</taxon>
        <taxon>Euteleostomi</taxon>
        <taxon>Archelosauria</taxon>
        <taxon>Testudinata</taxon>
        <taxon>Testudines</taxon>
        <taxon>Cryptodira</taxon>
        <taxon>Trionychia</taxon>
        <taxon>Trionychidae</taxon>
        <taxon>Pelodiscus</taxon>
    </lineage>
</organism>
<feature type="domain" description="C2H2-type" evidence="13">
    <location>
        <begin position="213"/>
        <end position="240"/>
    </location>
</feature>
<evidence type="ECO:0000256" key="12">
    <source>
        <dbReference type="SAM" id="MobiDB-lite"/>
    </source>
</evidence>
<evidence type="ECO:0000256" key="8">
    <source>
        <dbReference type="ARBA" id="ARBA00023125"/>
    </source>
</evidence>
<dbReference type="InterPro" id="IPR013087">
    <property type="entry name" value="Znf_C2H2_type"/>
</dbReference>
<evidence type="ECO:0000256" key="5">
    <source>
        <dbReference type="ARBA" id="ARBA00022771"/>
    </source>
</evidence>
<feature type="domain" description="C2H2-type" evidence="13">
    <location>
        <begin position="705"/>
        <end position="732"/>
    </location>
</feature>
<keyword evidence="5 11" id="KW-0863">Zinc-finger</keyword>
<reference evidence="14" key="4">
    <citation type="submission" date="2025-09" db="UniProtKB">
        <authorList>
            <consortium name="Ensembl"/>
        </authorList>
    </citation>
    <scope>IDENTIFICATION</scope>
</reference>
<dbReference type="InterPro" id="IPR036236">
    <property type="entry name" value="Znf_C2H2_sf"/>
</dbReference>
<accession>K7F1R4</accession>
<keyword evidence="10" id="KW-0539">Nucleus</keyword>
<feature type="domain" description="C2H2-type" evidence="13">
    <location>
        <begin position="473"/>
        <end position="500"/>
    </location>
</feature>
<keyword evidence="8" id="KW-0238">DNA-binding</keyword>
<reference evidence="15" key="1">
    <citation type="submission" date="2011-10" db="EMBL/GenBank/DDBJ databases">
        <authorList>
            <consortium name="Soft-shell Turtle Genome Consortium"/>
        </authorList>
    </citation>
    <scope>NUCLEOTIDE SEQUENCE [LARGE SCALE GENOMIC DNA]</scope>
    <source>
        <strain evidence="15">Daiwa-1</strain>
    </source>
</reference>
<dbReference type="SUPFAM" id="SSF57667">
    <property type="entry name" value="beta-beta-alpha zinc fingers"/>
    <property type="match status" value="9"/>
</dbReference>
<comment type="subcellular location">
    <subcellularLocation>
        <location evidence="1">Nucleus</location>
    </subcellularLocation>
</comment>
<evidence type="ECO:0000313" key="14">
    <source>
        <dbReference type="Ensembl" id="ENSPSIP00000001974.1"/>
    </source>
</evidence>
<proteinExistence type="inferred from homology"/>
<comment type="similarity">
    <text evidence="2">Belongs to the krueppel C2H2-type zinc-finger protein family.</text>
</comment>
<evidence type="ECO:0000256" key="2">
    <source>
        <dbReference type="ARBA" id="ARBA00006991"/>
    </source>
</evidence>
<protein>
    <recommendedName>
        <fullName evidence="13">C2H2-type domain-containing protein</fullName>
    </recommendedName>
</protein>
<dbReference type="GeneTree" id="ENSGT00940000161979"/>